<dbReference type="EMBL" id="ONZQ02000015">
    <property type="protein sequence ID" value="SPO06296.1"/>
    <property type="molecule type" value="Genomic_DNA"/>
</dbReference>
<name>A0AAE8N4R7_9PEZI</name>
<keyword evidence="1" id="KW-0732">Signal</keyword>
<organism evidence="2 3">
    <name type="scientific">Cephalotrichum gorgonifer</name>
    <dbReference type="NCBI Taxonomy" id="2041049"/>
    <lineage>
        <taxon>Eukaryota</taxon>
        <taxon>Fungi</taxon>
        <taxon>Dikarya</taxon>
        <taxon>Ascomycota</taxon>
        <taxon>Pezizomycotina</taxon>
        <taxon>Sordariomycetes</taxon>
        <taxon>Hypocreomycetidae</taxon>
        <taxon>Microascales</taxon>
        <taxon>Microascaceae</taxon>
        <taxon>Cephalotrichum</taxon>
    </lineage>
</organism>
<sequence>MASGAGKAFLVVIFAALVPLLYSRSHTLSTFYTNSPHRLVRVNTAKSYDIKFQDRIRSCEDAFLVEKAGLAILACDPGREKYNTVMNVVRPGPVASAELFAYDYATEVLQDADSLKKIKLASFPAEAEADLHTLGMGYDEETSTLFVTNHARSGIRIEKFKLDTRELVATHLDTISHPLLYGANSIFALSGEEILVTNDHHFTAKRSPVLSQLETYLALPLSTVVHVNLKGGEVDAHVVARLPFANGIEVLNSTTVAVASSSKASVLFYTRDGSDLKYHSEILTPFLPDNLSSAGGKLLIAGHAHMPTLAKFADSRHICNDPTELSQATAEMKEYCKTGTAPSWVSEWSEIEGLKHVYVGDEYPSSSTFVRDVDRKVGIIVGLYAKGIMVLRD</sequence>
<dbReference type="AlphaFoldDB" id="A0AAE8N4R7"/>
<reference evidence="2" key="1">
    <citation type="submission" date="2018-03" db="EMBL/GenBank/DDBJ databases">
        <authorList>
            <person name="Guldener U."/>
        </authorList>
    </citation>
    <scope>NUCLEOTIDE SEQUENCE</scope>
</reference>
<dbReference type="PANTHER" id="PTHR11799">
    <property type="entry name" value="PARAOXONASE"/>
    <property type="match status" value="1"/>
</dbReference>
<evidence type="ECO:0008006" key="4">
    <source>
        <dbReference type="Google" id="ProtNLM"/>
    </source>
</evidence>
<dbReference type="PANTHER" id="PTHR11799:SF30">
    <property type="entry name" value="SERUM PARAOXONASE_ARYLESTERASE 2"/>
    <property type="match status" value="1"/>
</dbReference>
<protein>
    <recommendedName>
        <fullName evidence="4">Paraoxonase</fullName>
    </recommendedName>
</protein>
<dbReference type="SUPFAM" id="SSF63829">
    <property type="entry name" value="Calcium-dependent phosphotriesterase"/>
    <property type="match status" value="1"/>
</dbReference>
<dbReference type="Proteomes" id="UP001187682">
    <property type="component" value="Unassembled WGS sequence"/>
</dbReference>
<dbReference type="InterPro" id="IPR051288">
    <property type="entry name" value="Serum_paraoxonase/arylesterase"/>
</dbReference>
<keyword evidence="3" id="KW-1185">Reference proteome</keyword>
<dbReference type="Gene3D" id="2.120.10.30">
    <property type="entry name" value="TolB, C-terminal domain"/>
    <property type="match status" value="1"/>
</dbReference>
<evidence type="ECO:0000256" key="1">
    <source>
        <dbReference type="SAM" id="SignalP"/>
    </source>
</evidence>
<gene>
    <name evidence="2" type="ORF">DNG_08985</name>
</gene>
<dbReference type="InterPro" id="IPR011042">
    <property type="entry name" value="6-blade_b-propeller_TolB-like"/>
</dbReference>
<proteinExistence type="predicted"/>
<comment type="caution">
    <text evidence="2">The sequence shown here is derived from an EMBL/GenBank/DDBJ whole genome shotgun (WGS) entry which is preliminary data.</text>
</comment>
<evidence type="ECO:0000313" key="3">
    <source>
        <dbReference type="Proteomes" id="UP001187682"/>
    </source>
</evidence>
<evidence type="ECO:0000313" key="2">
    <source>
        <dbReference type="EMBL" id="SPO06296.1"/>
    </source>
</evidence>
<accession>A0AAE8N4R7</accession>
<feature type="chain" id="PRO_5042253037" description="Paraoxonase" evidence="1">
    <location>
        <begin position="24"/>
        <end position="393"/>
    </location>
</feature>
<feature type="signal peptide" evidence="1">
    <location>
        <begin position="1"/>
        <end position="23"/>
    </location>
</feature>